<keyword evidence="12" id="KW-1185">Reference proteome</keyword>
<dbReference type="PIRSF" id="PIRSF000524">
    <property type="entry name" value="SPT"/>
    <property type="match status" value="1"/>
</dbReference>
<keyword evidence="5 7" id="KW-0663">Pyridoxal phosphate</keyword>
<dbReference type="AlphaFoldDB" id="A0A398B876"/>
<evidence type="ECO:0000313" key="11">
    <source>
        <dbReference type="EMBL" id="RID86072.1"/>
    </source>
</evidence>
<evidence type="ECO:0000256" key="8">
    <source>
        <dbReference type="RuleBase" id="RU004075"/>
    </source>
</evidence>
<comment type="caution">
    <text evidence="11">The sequence shown here is derived from an EMBL/GenBank/DDBJ whole genome shotgun (WGS) entry which is preliminary data.</text>
</comment>
<comment type="cofactor">
    <cofactor evidence="1 7 9">
        <name>pyridoxal 5'-phosphate</name>
        <dbReference type="ChEBI" id="CHEBI:597326"/>
    </cofactor>
</comment>
<proteinExistence type="inferred from homology"/>
<gene>
    <name evidence="11" type="ORF">D1953_09850</name>
</gene>
<dbReference type="InterPro" id="IPR024169">
    <property type="entry name" value="SP_NH2Trfase/AEP_transaminase"/>
</dbReference>
<keyword evidence="3 11" id="KW-0032">Aminotransferase</keyword>
<reference evidence="11 12" key="1">
    <citation type="submission" date="2018-08" db="EMBL/GenBank/DDBJ databases">
        <title>Bacillus jemisoniae sp. nov., Bacillus chryseoplanitiae sp. nov., Bacillus resnikiae sp. nov., and Bacillus frankliniae sp. nov., isolated from Viking spacecraft and associated surfaces.</title>
        <authorList>
            <person name="Seuylemezian A."/>
            <person name="Vaishampayan P."/>
        </authorList>
    </citation>
    <scope>NUCLEOTIDE SEQUENCE [LARGE SCALE GENOMIC DNA]</scope>
    <source>
        <strain evidence="11 12">MA001</strain>
    </source>
</reference>
<dbReference type="FunFam" id="3.40.640.10:FF:000027">
    <property type="entry name" value="Serine--pyruvate aminotransferase, mitochondrial"/>
    <property type="match status" value="1"/>
</dbReference>
<dbReference type="Proteomes" id="UP000266016">
    <property type="component" value="Unassembled WGS sequence"/>
</dbReference>
<dbReference type="EMBL" id="QWVS01000016">
    <property type="protein sequence ID" value="RID86072.1"/>
    <property type="molecule type" value="Genomic_DNA"/>
</dbReference>
<name>A0A398B876_9BACI</name>
<dbReference type="PROSITE" id="PS00595">
    <property type="entry name" value="AA_TRANSFER_CLASS_5"/>
    <property type="match status" value="1"/>
</dbReference>
<dbReference type="GO" id="GO:0019265">
    <property type="term" value="P:glycine biosynthetic process, by transamination of glyoxylate"/>
    <property type="evidence" value="ECO:0007669"/>
    <property type="project" value="TreeGrafter"/>
</dbReference>
<feature type="domain" description="Aminotransferase class V" evidence="10">
    <location>
        <begin position="42"/>
        <end position="354"/>
    </location>
</feature>
<keyword evidence="4 11" id="KW-0808">Transferase</keyword>
<dbReference type="SUPFAM" id="SSF53383">
    <property type="entry name" value="PLP-dependent transferases"/>
    <property type="match status" value="1"/>
</dbReference>
<dbReference type="Gene3D" id="3.90.1150.10">
    <property type="entry name" value="Aspartate Aminotransferase, domain 1"/>
    <property type="match status" value="1"/>
</dbReference>
<evidence type="ECO:0000256" key="7">
    <source>
        <dbReference type="PIRSR" id="PIRSR000524-50"/>
    </source>
</evidence>
<evidence type="ECO:0000259" key="10">
    <source>
        <dbReference type="Pfam" id="PF00266"/>
    </source>
</evidence>
<evidence type="ECO:0000256" key="5">
    <source>
        <dbReference type="ARBA" id="ARBA00022898"/>
    </source>
</evidence>
<accession>A0A398B876</accession>
<evidence type="ECO:0000256" key="4">
    <source>
        <dbReference type="ARBA" id="ARBA00022679"/>
    </source>
</evidence>
<evidence type="ECO:0000256" key="1">
    <source>
        <dbReference type="ARBA" id="ARBA00001933"/>
    </source>
</evidence>
<dbReference type="InterPro" id="IPR000192">
    <property type="entry name" value="Aminotrans_V_dom"/>
</dbReference>
<feature type="modified residue" description="N6-(pyridoxal phosphate)lysine" evidence="7">
    <location>
        <position position="200"/>
    </location>
</feature>
<dbReference type="InterPro" id="IPR015421">
    <property type="entry name" value="PyrdxlP-dep_Trfase_major"/>
</dbReference>
<dbReference type="Pfam" id="PF00266">
    <property type="entry name" value="Aminotran_5"/>
    <property type="match status" value="1"/>
</dbReference>
<dbReference type="GO" id="GO:0008453">
    <property type="term" value="F:alanine-glyoxylate transaminase activity"/>
    <property type="evidence" value="ECO:0007669"/>
    <property type="project" value="TreeGrafter"/>
</dbReference>
<organism evidence="11 12">
    <name type="scientific">Peribacillus asahii</name>
    <dbReference type="NCBI Taxonomy" id="228899"/>
    <lineage>
        <taxon>Bacteria</taxon>
        <taxon>Bacillati</taxon>
        <taxon>Bacillota</taxon>
        <taxon>Bacilli</taxon>
        <taxon>Bacillales</taxon>
        <taxon>Bacillaceae</taxon>
        <taxon>Peribacillus</taxon>
    </lineage>
</organism>
<sequence>MTIMKYSELHTPLRTIMTPGPVEVDPRVLRAMSTPILGQFDPAFTHIMNEVMEMLRQLFQTNNRWAFPVDGTSRSGNEAVLCSIIEPGDCVLVPIFGRFGHLFVEICERYGADVHTMECSWGEVFEPEEVIAEIKKVSPKIVALVHGETSTGCMQPLKEIGQACRELDVLLVVDAVASIGGTDIKVDEWCIDAIIGGTQKCLSVPSGMAPITYNDRIEKILSERKKVERGIATAEDLRQVRKGIPIKSNYFDLSMLQDYWGPRRLNHHTEATSMLYALREGLRLVLEEGLEERFERHVFHEAALVAGLEAMGLTLFGNRKHKLTCVTCIEIPSGIDGESVRSMLLNQFGIEIASSFGPLQGKIWRIGTMGYSCRKENVLFVLGALEAVLLRHGFEVKRGEALQAALDVYMAEVKEPVKEE</sequence>
<dbReference type="InterPro" id="IPR020578">
    <property type="entry name" value="Aminotrans_V_PyrdxlP_BS"/>
</dbReference>
<dbReference type="InterPro" id="IPR015422">
    <property type="entry name" value="PyrdxlP-dep_Trfase_small"/>
</dbReference>
<dbReference type="PANTHER" id="PTHR21152:SF40">
    <property type="entry name" value="ALANINE--GLYOXYLATE AMINOTRANSFERASE"/>
    <property type="match status" value="1"/>
</dbReference>
<evidence type="ECO:0000256" key="6">
    <source>
        <dbReference type="PIRSR" id="PIRSR000524-1"/>
    </source>
</evidence>
<dbReference type="InterPro" id="IPR015424">
    <property type="entry name" value="PyrdxlP-dep_Trfase"/>
</dbReference>
<dbReference type="GO" id="GO:0004760">
    <property type="term" value="F:L-serine-pyruvate transaminase activity"/>
    <property type="evidence" value="ECO:0007669"/>
    <property type="project" value="TreeGrafter"/>
</dbReference>
<feature type="binding site" evidence="6">
    <location>
        <position position="365"/>
    </location>
    <ligand>
        <name>substrate</name>
    </ligand>
</feature>
<evidence type="ECO:0000256" key="3">
    <source>
        <dbReference type="ARBA" id="ARBA00022576"/>
    </source>
</evidence>
<dbReference type="PANTHER" id="PTHR21152">
    <property type="entry name" value="AMINOTRANSFERASE CLASS V"/>
    <property type="match status" value="1"/>
</dbReference>
<dbReference type="Gene3D" id="3.40.640.10">
    <property type="entry name" value="Type I PLP-dependent aspartate aminotransferase-like (Major domain)"/>
    <property type="match status" value="1"/>
</dbReference>
<evidence type="ECO:0000256" key="2">
    <source>
        <dbReference type="ARBA" id="ARBA00009236"/>
    </source>
</evidence>
<evidence type="ECO:0000256" key="9">
    <source>
        <dbReference type="RuleBase" id="RU004504"/>
    </source>
</evidence>
<comment type="similarity">
    <text evidence="2 8">Belongs to the class-V pyridoxal-phosphate-dependent aminotransferase family.</text>
</comment>
<evidence type="ECO:0000313" key="12">
    <source>
        <dbReference type="Proteomes" id="UP000266016"/>
    </source>
</evidence>
<protein>
    <submittedName>
        <fullName evidence="11">Alanine--glyoxylate aminotransferase family protein</fullName>
    </submittedName>
</protein>